<evidence type="ECO:0000313" key="2">
    <source>
        <dbReference type="Proteomes" id="UP000472267"/>
    </source>
</evidence>
<dbReference type="AlphaFoldDB" id="A0A672FR95"/>
<evidence type="ECO:0000313" key="1">
    <source>
        <dbReference type="Ensembl" id="ENSSFAP00005001114.1"/>
    </source>
</evidence>
<dbReference type="PANTHER" id="PTHR15237">
    <property type="entry name" value="DNA REPAIR PROTEIN RAD9"/>
    <property type="match status" value="1"/>
</dbReference>
<reference evidence="1" key="1">
    <citation type="submission" date="2019-06" db="EMBL/GenBank/DDBJ databases">
        <authorList>
            <consortium name="Wellcome Sanger Institute Data Sharing"/>
        </authorList>
    </citation>
    <scope>NUCLEOTIDE SEQUENCE [LARGE SCALE GENOMIC DNA]</scope>
</reference>
<sequence>MTFVLQGNSIKAFGKAVHALARIGDELWLDPMVKGLALRTVNSSHSAYACFLFSPMFFQQYSLGSGSEQDSQPIRCQLVMKYVLPLFRCLTSIERNVKRCQISMKASSDQVTIKFFCRHGRK</sequence>
<name>A0A672FR95_SALFA</name>
<reference evidence="1" key="2">
    <citation type="submission" date="2025-08" db="UniProtKB">
        <authorList>
            <consortium name="Ensembl"/>
        </authorList>
    </citation>
    <scope>IDENTIFICATION</scope>
</reference>
<reference evidence="1" key="3">
    <citation type="submission" date="2025-09" db="UniProtKB">
        <authorList>
            <consortium name="Ensembl"/>
        </authorList>
    </citation>
    <scope>IDENTIFICATION</scope>
</reference>
<accession>A0A672FR95</accession>
<dbReference type="GO" id="GO:0006281">
    <property type="term" value="P:DNA repair"/>
    <property type="evidence" value="ECO:0007669"/>
    <property type="project" value="TreeGrafter"/>
</dbReference>
<dbReference type="GO" id="GO:0031573">
    <property type="term" value="P:mitotic intra-S DNA damage checkpoint signaling"/>
    <property type="evidence" value="ECO:0007669"/>
    <property type="project" value="TreeGrafter"/>
</dbReference>
<evidence type="ECO:0008006" key="3">
    <source>
        <dbReference type="Google" id="ProtNLM"/>
    </source>
</evidence>
<dbReference type="GO" id="GO:0000076">
    <property type="term" value="P:DNA replication checkpoint signaling"/>
    <property type="evidence" value="ECO:0007669"/>
    <property type="project" value="TreeGrafter"/>
</dbReference>
<dbReference type="Ensembl" id="ENSSFAT00005001174.1">
    <property type="protein sequence ID" value="ENSSFAP00005001114.1"/>
    <property type="gene ID" value="ENSSFAG00005000805.1"/>
</dbReference>
<dbReference type="GO" id="GO:0030896">
    <property type="term" value="C:checkpoint clamp complex"/>
    <property type="evidence" value="ECO:0007669"/>
    <property type="project" value="InterPro"/>
</dbReference>
<dbReference type="Proteomes" id="UP000472267">
    <property type="component" value="Chromosome 12"/>
</dbReference>
<dbReference type="Pfam" id="PF04139">
    <property type="entry name" value="Rad9"/>
    <property type="match status" value="1"/>
</dbReference>
<dbReference type="OMA" id="GNAHSAY"/>
<dbReference type="InterPro" id="IPR007268">
    <property type="entry name" value="Rad9/Ddc1"/>
</dbReference>
<dbReference type="SUPFAM" id="SSF55979">
    <property type="entry name" value="DNA clamp"/>
    <property type="match status" value="1"/>
</dbReference>
<dbReference type="InParanoid" id="A0A672FR95"/>
<dbReference type="Gene3D" id="3.70.10.10">
    <property type="match status" value="1"/>
</dbReference>
<dbReference type="GO" id="GO:0071479">
    <property type="term" value="P:cellular response to ionizing radiation"/>
    <property type="evidence" value="ECO:0007669"/>
    <property type="project" value="TreeGrafter"/>
</dbReference>
<protein>
    <recommendedName>
        <fullName evidence="3">RAD9 checkpoint clamp component B</fullName>
    </recommendedName>
</protein>
<keyword evidence="2" id="KW-1185">Reference proteome</keyword>
<dbReference type="PANTHER" id="PTHR15237:SF2">
    <property type="entry name" value="CELL CYCLE CHECKPOINT CONTROL PROTEIN RAD9B"/>
    <property type="match status" value="1"/>
</dbReference>
<proteinExistence type="predicted"/>
<organism evidence="1 2">
    <name type="scientific">Salarias fasciatus</name>
    <name type="common">Jewelled blenny</name>
    <name type="synonym">Blennius fasciatus</name>
    <dbReference type="NCBI Taxonomy" id="181472"/>
    <lineage>
        <taxon>Eukaryota</taxon>
        <taxon>Metazoa</taxon>
        <taxon>Chordata</taxon>
        <taxon>Craniata</taxon>
        <taxon>Vertebrata</taxon>
        <taxon>Euteleostomi</taxon>
        <taxon>Actinopterygii</taxon>
        <taxon>Neopterygii</taxon>
        <taxon>Teleostei</taxon>
        <taxon>Neoteleostei</taxon>
        <taxon>Acanthomorphata</taxon>
        <taxon>Ovalentaria</taxon>
        <taxon>Blenniimorphae</taxon>
        <taxon>Blenniiformes</taxon>
        <taxon>Blennioidei</taxon>
        <taxon>Blenniidae</taxon>
        <taxon>Salariinae</taxon>
        <taxon>Salarias</taxon>
    </lineage>
</organism>
<dbReference type="InterPro" id="IPR046938">
    <property type="entry name" value="DNA_clamp_sf"/>
</dbReference>